<evidence type="ECO:0000259" key="4">
    <source>
        <dbReference type="PROSITE" id="PS50949"/>
    </source>
</evidence>
<dbReference type="SMART" id="SM00345">
    <property type="entry name" value="HTH_GNTR"/>
    <property type="match status" value="1"/>
</dbReference>
<sequence>MVKYQHIAEAIEMKITKKEPYYKGKLPVVETLMATYEVSKSTIIKSLAILEEKGLIYQIRGSGIYVRKPKRQSGYLKYPQHVLNEINRNTDKVLETVKLTIQKPNRETANLLELSDTDEIYYLECIHFIEGEVICIEKSYYNKKHVTYLNHEITRGSIIDYIKKAYGYQSIHLETYLNVDVLSNLEAKILGLNEKDPKITFNVIYYLPNYNPMGLTELTYHYKRSTFHFQTTSS</sequence>
<comment type="caution">
    <text evidence="5">The sequence shown here is derived from an EMBL/GenBank/DDBJ whole genome shotgun (WGS) entry which is preliminary data.</text>
</comment>
<dbReference type="Gene3D" id="1.10.10.10">
    <property type="entry name" value="Winged helix-like DNA-binding domain superfamily/Winged helix DNA-binding domain"/>
    <property type="match status" value="1"/>
</dbReference>
<dbReference type="InterPro" id="IPR028978">
    <property type="entry name" value="Chorismate_lyase_/UTRA_dom_sf"/>
</dbReference>
<dbReference type="PANTHER" id="PTHR44846">
    <property type="entry name" value="MANNOSYL-D-GLYCERATE TRANSPORT/METABOLISM SYSTEM REPRESSOR MNGR-RELATED"/>
    <property type="match status" value="1"/>
</dbReference>
<name>A0ABU9VDB4_9BACI</name>
<dbReference type="SMART" id="SM00866">
    <property type="entry name" value="UTRA"/>
    <property type="match status" value="1"/>
</dbReference>
<organism evidence="5 6">
    <name type="scientific">Alkalicoccobacillus gibsonii</name>
    <dbReference type="NCBI Taxonomy" id="79881"/>
    <lineage>
        <taxon>Bacteria</taxon>
        <taxon>Bacillati</taxon>
        <taxon>Bacillota</taxon>
        <taxon>Bacilli</taxon>
        <taxon>Bacillales</taxon>
        <taxon>Bacillaceae</taxon>
        <taxon>Alkalicoccobacillus</taxon>
    </lineage>
</organism>
<dbReference type="InterPro" id="IPR036388">
    <property type="entry name" value="WH-like_DNA-bd_sf"/>
</dbReference>
<dbReference type="InterPro" id="IPR011663">
    <property type="entry name" value="UTRA"/>
</dbReference>
<evidence type="ECO:0000256" key="1">
    <source>
        <dbReference type="ARBA" id="ARBA00023015"/>
    </source>
</evidence>
<dbReference type="Pfam" id="PF07702">
    <property type="entry name" value="UTRA"/>
    <property type="match status" value="1"/>
</dbReference>
<dbReference type="SUPFAM" id="SSF46785">
    <property type="entry name" value="Winged helix' DNA-binding domain"/>
    <property type="match status" value="1"/>
</dbReference>
<gene>
    <name evidence="5" type="ORF">MKY91_01400</name>
</gene>
<dbReference type="EMBL" id="JBCITK010000001">
    <property type="protein sequence ID" value="MEN0641818.1"/>
    <property type="molecule type" value="Genomic_DNA"/>
</dbReference>
<protein>
    <submittedName>
        <fullName evidence="5">GntR family transcriptional regulator</fullName>
    </submittedName>
</protein>
<keyword evidence="1" id="KW-0805">Transcription regulation</keyword>
<dbReference type="InterPro" id="IPR050679">
    <property type="entry name" value="Bact_HTH_transcr_reg"/>
</dbReference>
<dbReference type="PANTHER" id="PTHR44846:SF4">
    <property type="entry name" value="HTH GNTR-TYPE DOMAIN-CONTAINING PROTEIN"/>
    <property type="match status" value="1"/>
</dbReference>
<keyword evidence="6" id="KW-1185">Reference proteome</keyword>
<dbReference type="SUPFAM" id="SSF64288">
    <property type="entry name" value="Chorismate lyase-like"/>
    <property type="match status" value="1"/>
</dbReference>
<dbReference type="PROSITE" id="PS50949">
    <property type="entry name" value="HTH_GNTR"/>
    <property type="match status" value="1"/>
</dbReference>
<accession>A0ABU9VDB4</accession>
<dbReference type="InterPro" id="IPR036390">
    <property type="entry name" value="WH_DNA-bd_sf"/>
</dbReference>
<feature type="domain" description="HTH gntR-type" evidence="4">
    <location>
        <begin position="1"/>
        <end position="69"/>
    </location>
</feature>
<evidence type="ECO:0000313" key="5">
    <source>
        <dbReference type="EMBL" id="MEN0641818.1"/>
    </source>
</evidence>
<evidence type="ECO:0000256" key="2">
    <source>
        <dbReference type="ARBA" id="ARBA00023125"/>
    </source>
</evidence>
<reference evidence="5 6" key="1">
    <citation type="submission" date="2024-03" db="EMBL/GenBank/DDBJ databases">
        <title>Bacilli Hybrid Assemblies.</title>
        <authorList>
            <person name="Kovac J."/>
        </authorList>
    </citation>
    <scope>NUCLEOTIDE SEQUENCE [LARGE SCALE GENOMIC DNA]</scope>
    <source>
        <strain evidence="5 6">FSL R7-0666</strain>
    </source>
</reference>
<dbReference type="InterPro" id="IPR000524">
    <property type="entry name" value="Tscrpt_reg_HTH_GntR"/>
</dbReference>
<keyword evidence="3" id="KW-0804">Transcription</keyword>
<keyword evidence="2" id="KW-0238">DNA-binding</keyword>
<proteinExistence type="predicted"/>
<evidence type="ECO:0000313" key="6">
    <source>
        <dbReference type="Proteomes" id="UP001418796"/>
    </source>
</evidence>
<dbReference type="CDD" id="cd07377">
    <property type="entry name" value="WHTH_GntR"/>
    <property type="match status" value="1"/>
</dbReference>
<evidence type="ECO:0000256" key="3">
    <source>
        <dbReference type="ARBA" id="ARBA00023163"/>
    </source>
</evidence>
<dbReference type="Proteomes" id="UP001418796">
    <property type="component" value="Unassembled WGS sequence"/>
</dbReference>
<dbReference type="RefSeq" id="WP_343129003.1">
    <property type="nucleotide sequence ID" value="NZ_JBCITK010000001.1"/>
</dbReference>
<dbReference type="Gene3D" id="3.40.1410.10">
    <property type="entry name" value="Chorismate lyase-like"/>
    <property type="match status" value="1"/>
</dbReference>
<dbReference type="Pfam" id="PF00392">
    <property type="entry name" value="GntR"/>
    <property type="match status" value="1"/>
</dbReference>